<dbReference type="Proteomes" id="UP000516148">
    <property type="component" value="Chromosome"/>
</dbReference>
<name>A0A7H0LRC0_9SPHN</name>
<accession>A0A7H0LRC0</accession>
<evidence type="ECO:0000313" key="2">
    <source>
        <dbReference type="EMBL" id="QNQ12223.1"/>
    </source>
</evidence>
<dbReference type="RefSeq" id="WP_187764520.1">
    <property type="nucleotide sequence ID" value="NZ_CP061038.1"/>
</dbReference>
<sequence>MTSKAPHNIPTEATAEQGEVMLDGPDGLAVSLTPDAARRSAERIARAAQEARDQSRAVDSAAEQEQIDHHRL</sequence>
<evidence type="ECO:0000313" key="3">
    <source>
        <dbReference type="Proteomes" id="UP000516148"/>
    </source>
</evidence>
<feature type="compositionally biased region" description="Basic and acidic residues" evidence="1">
    <location>
        <begin position="36"/>
        <end position="56"/>
    </location>
</feature>
<gene>
    <name evidence="2" type="ORF">H3Z74_15360</name>
</gene>
<reference evidence="2 3" key="1">
    <citation type="submission" date="2020-09" db="EMBL/GenBank/DDBJ databases">
        <title>Sphingomonas sp., a new species isolated from pork steak.</title>
        <authorList>
            <person name="Heidler von Heilborn D."/>
        </authorList>
    </citation>
    <scope>NUCLEOTIDE SEQUENCE [LARGE SCALE GENOMIC DNA]</scope>
    <source>
        <strain evidence="3">S8-3T</strain>
    </source>
</reference>
<dbReference type="KEGG" id="spap:H3Z74_15360"/>
<protein>
    <submittedName>
        <fullName evidence="2">Uncharacterized protein</fullName>
    </submittedName>
</protein>
<keyword evidence="3" id="KW-1185">Reference proteome</keyword>
<dbReference type="AlphaFoldDB" id="A0A7H0LRC0"/>
<proteinExistence type="predicted"/>
<dbReference type="EMBL" id="CP061038">
    <property type="protein sequence ID" value="QNQ12223.1"/>
    <property type="molecule type" value="Genomic_DNA"/>
</dbReference>
<feature type="region of interest" description="Disordered" evidence="1">
    <location>
        <begin position="1"/>
        <end position="72"/>
    </location>
</feature>
<organism evidence="2 3">
    <name type="scientific">Sphingomonas alpina</name>
    <dbReference type="NCBI Taxonomy" id="653931"/>
    <lineage>
        <taxon>Bacteria</taxon>
        <taxon>Pseudomonadati</taxon>
        <taxon>Pseudomonadota</taxon>
        <taxon>Alphaproteobacteria</taxon>
        <taxon>Sphingomonadales</taxon>
        <taxon>Sphingomonadaceae</taxon>
        <taxon>Sphingomonas</taxon>
    </lineage>
</organism>
<evidence type="ECO:0000256" key="1">
    <source>
        <dbReference type="SAM" id="MobiDB-lite"/>
    </source>
</evidence>